<evidence type="ECO:0000256" key="5">
    <source>
        <dbReference type="ARBA" id="ARBA00022695"/>
    </source>
</evidence>
<dbReference type="GO" id="GO:0006450">
    <property type="term" value="P:regulation of translational fidelity"/>
    <property type="evidence" value="ECO:0007669"/>
    <property type="project" value="TreeGrafter"/>
</dbReference>
<dbReference type="EMBL" id="JPXX01000044">
    <property type="protein sequence ID" value="KGQ35200.1"/>
    <property type="molecule type" value="Genomic_DNA"/>
</dbReference>
<dbReference type="AlphaFoldDB" id="A0A0A2XXU9"/>
<organism evidence="11 12">
    <name type="scientific">Gallibacterium genomosp. 1</name>
    <dbReference type="NCBI Taxonomy" id="155515"/>
    <lineage>
        <taxon>Bacteria</taxon>
        <taxon>Pseudomonadati</taxon>
        <taxon>Pseudomonadota</taxon>
        <taxon>Gammaproteobacteria</taxon>
        <taxon>Pasteurellales</taxon>
        <taxon>Pasteurellaceae</taxon>
        <taxon>Gallibacterium</taxon>
    </lineage>
</organism>
<evidence type="ECO:0000313" key="12">
    <source>
        <dbReference type="Proteomes" id="UP000030539"/>
    </source>
</evidence>
<comment type="caution">
    <text evidence="11">The sequence shown here is derived from an EMBL/GenBank/DDBJ whole genome shotgun (WGS) entry which is preliminary data.</text>
</comment>
<evidence type="ECO:0000256" key="4">
    <source>
        <dbReference type="ARBA" id="ARBA00022694"/>
    </source>
</evidence>
<evidence type="ECO:0000256" key="3">
    <source>
        <dbReference type="ARBA" id="ARBA00022679"/>
    </source>
</evidence>
<comment type="function">
    <text evidence="9">Required for the formation of a threonylcarbamoyl group on adenosine at position 37 (t(6)A37) in tRNAs that read codons beginning with adenine. Catalyzes the conversion of L-threonine, HCO(3)(-)/CO(2) and ATP to give threonylcarbamoyl-AMP (TC-AMP) as the acyladenylate intermediate, with the release of diphosphate.</text>
</comment>
<evidence type="ECO:0000256" key="7">
    <source>
        <dbReference type="ARBA" id="ARBA00022840"/>
    </source>
</evidence>
<dbReference type="FunFam" id="3.90.870.10:FF:000004">
    <property type="entry name" value="Threonylcarbamoyl-AMP synthase"/>
    <property type="match status" value="1"/>
</dbReference>
<feature type="domain" description="YrdC-like" evidence="10">
    <location>
        <begin position="1"/>
        <end position="184"/>
    </location>
</feature>
<dbReference type="GO" id="GO:0000049">
    <property type="term" value="F:tRNA binding"/>
    <property type="evidence" value="ECO:0007669"/>
    <property type="project" value="TreeGrafter"/>
</dbReference>
<dbReference type="Gene3D" id="3.90.870.10">
    <property type="entry name" value="DHBP synthase"/>
    <property type="match status" value="1"/>
</dbReference>
<dbReference type="InterPro" id="IPR006070">
    <property type="entry name" value="Sua5-like_dom"/>
</dbReference>
<dbReference type="STRING" id="155515.JP36_11010"/>
<comment type="subcellular location">
    <subcellularLocation>
        <location evidence="1 9">Cytoplasm</location>
    </subcellularLocation>
</comment>
<keyword evidence="3 9" id="KW-0808">Transferase</keyword>
<dbReference type="PROSITE" id="PS51163">
    <property type="entry name" value="YRDC"/>
    <property type="match status" value="1"/>
</dbReference>
<evidence type="ECO:0000259" key="10">
    <source>
        <dbReference type="PROSITE" id="PS51163"/>
    </source>
</evidence>
<keyword evidence="2 9" id="KW-0963">Cytoplasm</keyword>
<keyword evidence="5 9" id="KW-0548">Nucleotidyltransferase</keyword>
<name>A0A0A2XXU9_9PAST</name>
<dbReference type="InterPro" id="IPR050156">
    <property type="entry name" value="TC-AMP_synthase_SUA5"/>
</dbReference>
<keyword evidence="6 9" id="KW-0547">Nucleotide-binding</keyword>
<dbReference type="EC" id="2.7.7.87" evidence="9"/>
<evidence type="ECO:0000313" key="11">
    <source>
        <dbReference type="EMBL" id="KGQ35200.1"/>
    </source>
</evidence>
<dbReference type="GO" id="GO:0005524">
    <property type="term" value="F:ATP binding"/>
    <property type="evidence" value="ECO:0007669"/>
    <property type="project" value="UniProtKB-UniRule"/>
</dbReference>
<dbReference type="InterPro" id="IPR023535">
    <property type="entry name" value="TC-AMP_synthase"/>
</dbReference>
<dbReference type="Pfam" id="PF01300">
    <property type="entry name" value="Sua5_yciO_yrdC"/>
    <property type="match status" value="1"/>
</dbReference>
<comment type="catalytic activity">
    <reaction evidence="8 9">
        <text>L-threonine + hydrogencarbonate + ATP = L-threonylcarbamoyladenylate + diphosphate + H2O</text>
        <dbReference type="Rhea" id="RHEA:36407"/>
        <dbReference type="ChEBI" id="CHEBI:15377"/>
        <dbReference type="ChEBI" id="CHEBI:17544"/>
        <dbReference type="ChEBI" id="CHEBI:30616"/>
        <dbReference type="ChEBI" id="CHEBI:33019"/>
        <dbReference type="ChEBI" id="CHEBI:57926"/>
        <dbReference type="ChEBI" id="CHEBI:73682"/>
        <dbReference type="EC" id="2.7.7.87"/>
    </reaction>
</comment>
<comment type="similarity">
    <text evidence="9">Belongs to the SUA5 family. TsaC subfamily.</text>
</comment>
<dbReference type="GO" id="GO:0061710">
    <property type="term" value="F:L-threonylcarbamoyladenylate synthase"/>
    <property type="evidence" value="ECO:0007669"/>
    <property type="project" value="UniProtKB-EC"/>
</dbReference>
<proteinExistence type="inferred from homology"/>
<evidence type="ECO:0000256" key="2">
    <source>
        <dbReference type="ARBA" id="ARBA00022490"/>
    </source>
</evidence>
<evidence type="ECO:0000256" key="6">
    <source>
        <dbReference type="ARBA" id="ARBA00022741"/>
    </source>
</evidence>
<protein>
    <recommendedName>
        <fullName evidence="9">Threonylcarbamoyl-AMP synthase</fullName>
        <shortName evidence="9">TC-AMP synthase</shortName>
        <ecNumber evidence="9">2.7.7.87</ecNumber>
    </recommendedName>
    <alternativeName>
        <fullName evidence="9">L-threonylcarbamoyladenylate synthase</fullName>
    </alternativeName>
    <alternativeName>
        <fullName evidence="9">t(6)A37 threonylcarbamoyladenosine biosynthesis protein TsaC</fullName>
    </alternativeName>
    <alternativeName>
        <fullName evidence="9">tRNA threonylcarbamoyladenosine biosynthesis protein TsaC</fullName>
    </alternativeName>
</protein>
<dbReference type="GO" id="GO:0002949">
    <property type="term" value="P:tRNA threonylcarbamoyladenosine modification"/>
    <property type="evidence" value="ECO:0007669"/>
    <property type="project" value="UniProtKB-UniRule"/>
</dbReference>
<dbReference type="PANTHER" id="PTHR17490:SF18">
    <property type="entry name" value="THREONYLCARBAMOYL-AMP SYNTHASE"/>
    <property type="match status" value="1"/>
</dbReference>
<keyword evidence="7 9" id="KW-0067">ATP-binding</keyword>
<reference evidence="11 12" key="1">
    <citation type="submission" date="2014-08" db="EMBL/GenBank/DDBJ databases">
        <title>Chaperone-usher fimbriae in a diverse selection of Gallibacterium genomes.</title>
        <authorList>
            <person name="Kudirkiene E."/>
            <person name="Bager R.J."/>
            <person name="Johnson T.J."/>
            <person name="Bojesen A.M."/>
        </authorList>
    </citation>
    <scope>NUCLEOTIDE SEQUENCE [LARGE SCALE GENOMIC DNA]</scope>
    <source>
        <strain evidence="11 12">CCM5974</strain>
    </source>
</reference>
<evidence type="ECO:0000256" key="8">
    <source>
        <dbReference type="ARBA" id="ARBA00048366"/>
    </source>
</evidence>
<evidence type="ECO:0000256" key="9">
    <source>
        <dbReference type="HAMAP-Rule" id="MF_01852"/>
    </source>
</evidence>
<evidence type="ECO:0000256" key="1">
    <source>
        <dbReference type="ARBA" id="ARBA00004496"/>
    </source>
</evidence>
<dbReference type="GO" id="GO:0005737">
    <property type="term" value="C:cytoplasm"/>
    <property type="evidence" value="ECO:0007669"/>
    <property type="project" value="UniProtKB-SubCell"/>
</dbReference>
<dbReference type="Proteomes" id="UP000030539">
    <property type="component" value="Unassembled WGS sequence"/>
</dbReference>
<dbReference type="HAMAP" id="MF_01852">
    <property type="entry name" value="TsaC"/>
    <property type="match status" value="1"/>
</dbReference>
<dbReference type="eggNOG" id="COG0009">
    <property type="taxonomic scope" value="Bacteria"/>
</dbReference>
<gene>
    <name evidence="9" type="primary">tsaC</name>
    <name evidence="11" type="ORF">JP36_11010</name>
</gene>
<dbReference type="GO" id="GO:0003725">
    <property type="term" value="F:double-stranded RNA binding"/>
    <property type="evidence" value="ECO:0007669"/>
    <property type="project" value="InterPro"/>
</dbReference>
<dbReference type="InterPro" id="IPR017945">
    <property type="entry name" value="DHBP_synth_RibB-like_a/b_dom"/>
</dbReference>
<keyword evidence="4 9" id="KW-0819">tRNA processing</keyword>
<dbReference type="SUPFAM" id="SSF55821">
    <property type="entry name" value="YrdC/RibB"/>
    <property type="match status" value="1"/>
</dbReference>
<dbReference type="PANTHER" id="PTHR17490">
    <property type="entry name" value="SUA5"/>
    <property type="match status" value="1"/>
</dbReference>
<sequence>MNNLDFIVSQLKQGEVIAYPTEAVFGLGCDPFNEQAVEKLLKLKQRPKEKGLILIAPYLDFFKQIIDFDRLSLRDLKRLQQTYTRPTTWIVPVQKQVSPLLTGRFETIAIRLCRHPSVENLCQLAEMPITSTSANLSGQEPCRTYLQVQEQFGENFPVLQAEVGDAKNPSEIRDLFTNQIVRQG</sequence>
<accession>A0A0A2XXU9</accession>